<dbReference type="SUPFAM" id="SSF51735">
    <property type="entry name" value="NAD(P)-binding Rossmann-fold domains"/>
    <property type="match status" value="1"/>
</dbReference>
<reference evidence="10" key="1">
    <citation type="submission" date="2022-10" db="EMBL/GenBank/DDBJ databases">
        <authorList>
            <person name="Chen Y."/>
            <person name="Dougan E. K."/>
            <person name="Chan C."/>
            <person name="Rhodes N."/>
            <person name="Thang M."/>
        </authorList>
    </citation>
    <scope>NUCLEOTIDE SEQUENCE</scope>
</reference>
<dbReference type="EMBL" id="CAMXCT020000001">
    <property type="protein sequence ID" value="CAL1125209.1"/>
    <property type="molecule type" value="Genomic_DNA"/>
</dbReference>
<evidence type="ECO:0000256" key="8">
    <source>
        <dbReference type="ARBA" id="ARBA00023239"/>
    </source>
</evidence>
<accession>A0A9P1BEM3</accession>
<evidence type="ECO:0000256" key="5">
    <source>
        <dbReference type="ARBA" id="ARBA00023002"/>
    </source>
</evidence>
<evidence type="ECO:0000256" key="7">
    <source>
        <dbReference type="ARBA" id="ARBA00023140"/>
    </source>
</evidence>
<evidence type="ECO:0000313" key="12">
    <source>
        <dbReference type="Proteomes" id="UP001152797"/>
    </source>
</evidence>
<keyword evidence="7" id="KW-0576">Peroxisome</keyword>
<dbReference type="CDD" id="cd03448">
    <property type="entry name" value="HDE_HSD"/>
    <property type="match status" value="1"/>
</dbReference>
<dbReference type="GO" id="GO:0008800">
    <property type="term" value="F:beta-lactamase activity"/>
    <property type="evidence" value="ECO:0007669"/>
    <property type="project" value="InterPro"/>
</dbReference>
<keyword evidence="12" id="KW-1185">Reference proteome</keyword>
<reference evidence="11 12" key="2">
    <citation type="submission" date="2024-05" db="EMBL/GenBank/DDBJ databases">
        <authorList>
            <person name="Chen Y."/>
            <person name="Shah S."/>
            <person name="Dougan E. K."/>
            <person name="Thang M."/>
            <person name="Chan C."/>
        </authorList>
    </citation>
    <scope>NUCLEOTIDE SEQUENCE [LARGE SCALE GENOMIC DNA]</scope>
</reference>
<dbReference type="PROSITE" id="PS00061">
    <property type="entry name" value="ADH_SHORT"/>
    <property type="match status" value="1"/>
</dbReference>
<evidence type="ECO:0000313" key="11">
    <source>
        <dbReference type="EMBL" id="CAL4759146.1"/>
    </source>
</evidence>
<dbReference type="InterPro" id="IPR057326">
    <property type="entry name" value="KR_dom"/>
</dbReference>
<dbReference type="EMBL" id="CAMXCT030000001">
    <property type="protein sequence ID" value="CAL4759146.1"/>
    <property type="molecule type" value="Genomic_DNA"/>
</dbReference>
<dbReference type="OrthoDB" id="60204at2759"/>
<name>A0A9P1BEM3_9DINO</name>
<dbReference type="GO" id="GO:0030655">
    <property type="term" value="P:beta-lactam antibiotic catabolic process"/>
    <property type="evidence" value="ECO:0007669"/>
    <property type="project" value="InterPro"/>
</dbReference>
<dbReference type="InterPro" id="IPR051687">
    <property type="entry name" value="Peroxisomal_Beta-Oxidation"/>
</dbReference>
<evidence type="ECO:0000313" key="10">
    <source>
        <dbReference type="EMBL" id="CAI3971834.1"/>
    </source>
</evidence>
<dbReference type="PANTHER" id="PTHR45024:SF2">
    <property type="entry name" value="SCP2 DOMAIN-CONTAINING PROTEIN"/>
    <property type="match status" value="1"/>
</dbReference>
<dbReference type="SMART" id="SM00822">
    <property type="entry name" value="PKS_KR"/>
    <property type="match status" value="1"/>
</dbReference>
<dbReference type="Gene3D" id="3.40.50.720">
    <property type="entry name" value="NAD(P)-binding Rossmann-like Domain"/>
    <property type="match status" value="1"/>
</dbReference>
<evidence type="ECO:0000256" key="3">
    <source>
        <dbReference type="ARBA" id="ARBA00006484"/>
    </source>
</evidence>
<dbReference type="InterPro" id="IPR029069">
    <property type="entry name" value="HotDog_dom_sf"/>
</dbReference>
<proteinExistence type="inferred from homology"/>
<dbReference type="EMBL" id="CAMXCT010000001">
    <property type="protein sequence ID" value="CAI3971834.1"/>
    <property type="molecule type" value="Genomic_DNA"/>
</dbReference>
<dbReference type="InterPro" id="IPR002347">
    <property type="entry name" value="SDR_fam"/>
</dbReference>
<organism evidence="10">
    <name type="scientific">Cladocopium goreaui</name>
    <dbReference type="NCBI Taxonomy" id="2562237"/>
    <lineage>
        <taxon>Eukaryota</taxon>
        <taxon>Sar</taxon>
        <taxon>Alveolata</taxon>
        <taxon>Dinophyceae</taxon>
        <taxon>Suessiales</taxon>
        <taxon>Symbiodiniaceae</taxon>
        <taxon>Cladocopium</taxon>
    </lineage>
</organism>
<dbReference type="InterPro" id="IPR036291">
    <property type="entry name" value="NAD(P)-bd_dom_sf"/>
</dbReference>
<dbReference type="Proteomes" id="UP001152797">
    <property type="component" value="Unassembled WGS sequence"/>
</dbReference>
<dbReference type="PANTHER" id="PTHR45024">
    <property type="entry name" value="DEHYDROGENASES, SHORT CHAIN"/>
    <property type="match status" value="1"/>
</dbReference>
<dbReference type="Pfam" id="PF13354">
    <property type="entry name" value="Beta-lactamase2"/>
    <property type="match status" value="1"/>
</dbReference>
<dbReference type="Pfam" id="PF22622">
    <property type="entry name" value="MFE-2_hydrat-2_N"/>
    <property type="match status" value="1"/>
</dbReference>
<dbReference type="GO" id="GO:0005777">
    <property type="term" value="C:peroxisome"/>
    <property type="evidence" value="ECO:0007669"/>
    <property type="project" value="UniProtKB-SubCell"/>
</dbReference>
<evidence type="ECO:0000256" key="1">
    <source>
        <dbReference type="ARBA" id="ARBA00004275"/>
    </source>
</evidence>
<dbReference type="Gene3D" id="3.10.129.10">
    <property type="entry name" value="Hotdog Thioesterase"/>
    <property type="match status" value="2"/>
</dbReference>
<evidence type="ECO:0000259" key="9">
    <source>
        <dbReference type="SMART" id="SM00822"/>
    </source>
</evidence>
<dbReference type="GO" id="GO:0006631">
    <property type="term" value="P:fatty acid metabolic process"/>
    <property type="evidence" value="ECO:0007669"/>
    <property type="project" value="UniProtKB-KW"/>
</dbReference>
<keyword evidence="5" id="KW-0560">Oxidoreductase</keyword>
<sequence length="914" mass="100023">MSDVRFDNRVAVITGAGGGLGRAYALMLAERGAKVVVNDLGGGVDGTGSGSNMADQVVQEIKDAGGEAVANYDSVATVEGGNAMIQTALDSFGQVDIVINNAGILRDKSFAKMTSEEVAAVIDVHLIGAFNVTRSAFEFMKNAAYGRLLFTTSAAGLFGNFGQANYAAAKMGLVGLSNVLAIEGEKYNIKSNVIAPVAKTRLSEHVLSAFGDALDIGFVAPLAAYLVSEECSLSHEVISVGGGRYARVFVGEAPGWNAPGAKIPSPESVRDNIDGVMNTEGFTIPRSATDEIMALEQFMPIDPSRALGAELPGEDFTWDEDQVILYQLGLGCGVPATDPRELAYTYEGLLKVLPTWGVIPVHDMMAHVLEIPGMEFNPFMLLHGEQELEIHKPIPTAATVSNTGRVAEIYDKEKAALVIFETTSKDQSGELLFTNRFSMYMRGEGGFGGPSGPKPGNEPPEREADLVVETQTFPQQALFYRLNGDKNPLHADPEFAKVAGFDQPILHGLCTYGIVCKQVIDNLLDGETARVAKYQVRFRGVVIPGDTIVTSMWKEDNRIVISSHNKARLNVCRCVTAYVCLRSERLMSWSLMLLCAALFTSPAQQTPSHDLNVVAEQALSKLPGHTGFLFTEIVDGKPQTLGAVRSDERFAVGSSFKLFILGALAEEVNDDRRALDNIMRLEKQFVGPPHSEMADWPMGSPVTLQTLALKMISISDNTATDHLLHLLGRTRVEEQMTVMGDQHPEWNIPLLFTREMTMLRDKNKDTPGLEYQKLDVAGKRKFLAEKLSAQPDYDELDFDTANYDLAEWYATPMDMAHTLVWLQQNTTEDDAANAIRGVMAVETKLPHNPEEWPYVGFKGGSEDQLIAGNWLLKNRNGKWYTFHVYWNDPDSKIDEHKMIEALTTIFSAVTQSVK</sequence>
<dbReference type="GO" id="GO:0004300">
    <property type="term" value="F:enoyl-CoA hydratase activity"/>
    <property type="evidence" value="ECO:0007669"/>
    <property type="project" value="UniProtKB-ARBA"/>
</dbReference>
<comment type="caution">
    <text evidence="10">The sequence shown here is derived from an EMBL/GenBank/DDBJ whole genome shotgun (WGS) entry which is preliminary data.</text>
</comment>
<dbReference type="GO" id="GO:0016491">
    <property type="term" value="F:oxidoreductase activity"/>
    <property type="evidence" value="ECO:0007669"/>
    <property type="project" value="UniProtKB-KW"/>
</dbReference>
<dbReference type="InterPro" id="IPR045155">
    <property type="entry name" value="Beta-lactam_cat"/>
</dbReference>
<keyword evidence="8" id="KW-0456">Lyase</keyword>
<gene>
    <name evidence="10" type="ORF">C1SCF055_LOCUS424</name>
</gene>
<evidence type="ECO:0000256" key="6">
    <source>
        <dbReference type="ARBA" id="ARBA00023098"/>
    </source>
</evidence>
<comment type="similarity">
    <text evidence="3">Belongs to the short-chain dehydrogenases/reductases (SDR) family.</text>
</comment>
<keyword evidence="6" id="KW-0443">Lipid metabolism</keyword>
<evidence type="ECO:0000256" key="4">
    <source>
        <dbReference type="ARBA" id="ARBA00022832"/>
    </source>
</evidence>
<comment type="pathway">
    <text evidence="2">Lipid metabolism; fatty acid beta-oxidation.</text>
</comment>
<protein>
    <recommendedName>
        <fullName evidence="9">Ketoreductase domain-containing protein</fullName>
    </recommendedName>
</protein>
<dbReference type="PRINTS" id="PR00081">
    <property type="entry name" value="GDHRDH"/>
</dbReference>
<dbReference type="PRINTS" id="PR00080">
    <property type="entry name" value="SDRFAMILY"/>
</dbReference>
<dbReference type="Pfam" id="PF01575">
    <property type="entry name" value="MaoC_dehydratas"/>
    <property type="match status" value="1"/>
</dbReference>
<dbReference type="AlphaFoldDB" id="A0A9P1BEM3"/>
<dbReference type="InterPro" id="IPR002539">
    <property type="entry name" value="MaoC-like_dom"/>
</dbReference>
<comment type="subcellular location">
    <subcellularLocation>
        <location evidence="1">Peroxisome</location>
    </subcellularLocation>
</comment>
<dbReference type="InterPro" id="IPR012338">
    <property type="entry name" value="Beta-lactam/transpept-like"/>
</dbReference>
<keyword evidence="4" id="KW-0276">Fatty acid metabolism</keyword>
<dbReference type="Gene3D" id="3.40.710.10">
    <property type="entry name" value="DD-peptidase/beta-lactamase superfamily"/>
    <property type="match status" value="1"/>
</dbReference>
<dbReference type="CDD" id="cd05353">
    <property type="entry name" value="hydroxyacyl-CoA-like_DH_SDR_c-like"/>
    <property type="match status" value="1"/>
</dbReference>
<dbReference type="SUPFAM" id="SSF54637">
    <property type="entry name" value="Thioesterase/thiol ester dehydrase-isomerase"/>
    <property type="match status" value="2"/>
</dbReference>
<dbReference type="SUPFAM" id="SSF56601">
    <property type="entry name" value="beta-lactamase/transpeptidase-like"/>
    <property type="match status" value="1"/>
</dbReference>
<dbReference type="Pfam" id="PF00106">
    <property type="entry name" value="adh_short"/>
    <property type="match status" value="1"/>
</dbReference>
<dbReference type="InterPro" id="IPR054357">
    <property type="entry name" value="MFE-2_N"/>
</dbReference>
<dbReference type="InterPro" id="IPR020904">
    <property type="entry name" value="Sc_DH/Rdtase_CS"/>
</dbReference>
<feature type="domain" description="Ketoreductase" evidence="9">
    <location>
        <begin position="9"/>
        <end position="185"/>
    </location>
</feature>
<evidence type="ECO:0000256" key="2">
    <source>
        <dbReference type="ARBA" id="ARBA00005005"/>
    </source>
</evidence>